<keyword evidence="11" id="KW-1185">Reference proteome</keyword>
<keyword evidence="5" id="KW-0256">Endoplasmic reticulum</keyword>
<feature type="compositionally biased region" description="Basic and acidic residues" evidence="8">
    <location>
        <begin position="1"/>
        <end position="10"/>
    </location>
</feature>
<dbReference type="AlphaFoldDB" id="A0A1Y1HHI7"/>
<evidence type="ECO:0000256" key="3">
    <source>
        <dbReference type="ARBA" id="ARBA00022448"/>
    </source>
</evidence>
<evidence type="ECO:0000256" key="5">
    <source>
        <dbReference type="ARBA" id="ARBA00022824"/>
    </source>
</evidence>
<name>A0A1Y1HHI7_KLENI</name>
<evidence type="ECO:0000256" key="2">
    <source>
        <dbReference type="ARBA" id="ARBA00008349"/>
    </source>
</evidence>
<organism evidence="10 11">
    <name type="scientific">Klebsormidium nitens</name>
    <name type="common">Green alga</name>
    <name type="synonym">Ulothrix nitens</name>
    <dbReference type="NCBI Taxonomy" id="105231"/>
    <lineage>
        <taxon>Eukaryota</taxon>
        <taxon>Viridiplantae</taxon>
        <taxon>Streptophyta</taxon>
        <taxon>Klebsormidiophyceae</taxon>
        <taxon>Klebsormidiales</taxon>
        <taxon>Klebsormidiaceae</taxon>
        <taxon>Klebsormidium</taxon>
    </lineage>
</organism>
<dbReference type="PANTHER" id="PTHR10778:SF10">
    <property type="entry name" value="SOLUTE CARRIER FAMILY 35 MEMBER B1"/>
    <property type="match status" value="1"/>
</dbReference>
<dbReference type="Proteomes" id="UP000054558">
    <property type="component" value="Unassembled WGS sequence"/>
</dbReference>
<evidence type="ECO:0000256" key="7">
    <source>
        <dbReference type="ARBA" id="ARBA00023136"/>
    </source>
</evidence>
<evidence type="ECO:0000313" key="10">
    <source>
        <dbReference type="EMBL" id="GAQ77934.1"/>
    </source>
</evidence>
<feature type="region of interest" description="Disordered" evidence="8">
    <location>
        <begin position="1"/>
        <end position="34"/>
    </location>
</feature>
<keyword evidence="3" id="KW-0813">Transport</keyword>
<evidence type="ECO:0000256" key="6">
    <source>
        <dbReference type="ARBA" id="ARBA00022989"/>
    </source>
</evidence>
<accession>A0A1Y1HHI7</accession>
<keyword evidence="6 9" id="KW-1133">Transmembrane helix</keyword>
<feature type="compositionally biased region" description="Polar residues" evidence="8">
    <location>
        <begin position="15"/>
        <end position="24"/>
    </location>
</feature>
<feature type="transmembrane region" description="Helical" evidence="9">
    <location>
        <begin position="44"/>
        <end position="64"/>
    </location>
</feature>
<comment type="subcellular location">
    <subcellularLocation>
        <location evidence="1">Endoplasmic reticulum membrane</location>
        <topology evidence="1">Multi-pass membrane protein</topology>
    </subcellularLocation>
</comment>
<dbReference type="PANTHER" id="PTHR10778">
    <property type="entry name" value="SOLUTE CARRIER FAMILY 35 MEMBER B"/>
    <property type="match status" value="1"/>
</dbReference>
<dbReference type="InterPro" id="IPR013657">
    <property type="entry name" value="SCL35B1-4/HUT1"/>
</dbReference>
<evidence type="ECO:0000256" key="8">
    <source>
        <dbReference type="SAM" id="MobiDB-lite"/>
    </source>
</evidence>
<reference evidence="10 11" key="1">
    <citation type="journal article" date="2014" name="Nat. Commun.">
        <title>Klebsormidium flaccidum genome reveals primary factors for plant terrestrial adaptation.</title>
        <authorList>
            <person name="Hori K."/>
            <person name="Maruyama F."/>
            <person name="Fujisawa T."/>
            <person name="Togashi T."/>
            <person name="Yamamoto N."/>
            <person name="Seo M."/>
            <person name="Sato S."/>
            <person name="Yamada T."/>
            <person name="Mori H."/>
            <person name="Tajima N."/>
            <person name="Moriyama T."/>
            <person name="Ikeuchi M."/>
            <person name="Watanabe M."/>
            <person name="Wada H."/>
            <person name="Kobayashi K."/>
            <person name="Saito M."/>
            <person name="Masuda T."/>
            <person name="Sasaki-Sekimoto Y."/>
            <person name="Mashiguchi K."/>
            <person name="Awai K."/>
            <person name="Shimojima M."/>
            <person name="Masuda S."/>
            <person name="Iwai M."/>
            <person name="Nobusawa T."/>
            <person name="Narise T."/>
            <person name="Kondo S."/>
            <person name="Saito H."/>
            <person name="Sato R."/>
            <person name="Murakawa M."/>
            <person name="Ihara Y."/>
            <person name="Oshima-Yamada Y."/>
            <person name="Ohtaka K."/>
            <person name="Satoh M."/>
            <person name="Sonobe K."/>
            <person name="Ishii M."/>
            <person name="Ohtani R."/>
            <person name="Kanamori-Sato M."/>
            <person name="Honoki R."/>
            <person name="Miyazaki D."/>
            <person name="Mochizuki H."/>
            <person name="Umetsu J."/>
            <person name="Higashi K."/>
            <person name="Shibata D."/>
            <person name="Kamiya Y."/>
            <person name="Sato N."/>
            <person name="Nakamura Y."/>
            <person name="Tabata S."/>
            <person name="Ida S."/>
            <person name="Kurokawa K."/>
            <person name="Ohta H."/>
        </authorList>
    </citation>
    <scope>NUCLEOTIDE SEQUENCE [LARGE SCALE GENOMIC DNA]</scope>
    <source>
        <strain evidence="10 11">NIES-2285</strain>
    </source>
</reference>
<feature type="non-terminal residue" evidence="10">
    <location>
        <position position="157"/>
    </location>
</feature>
<keyword evidence="4 9" id="KW-0812">Transmembrane</keyword>
<sequence length="157" mass="16947">MAPNATERRPAASAAPTSYSNSLSEAAGKGRSDHERHQIDLKKVLTLGVCVGGIWASYLTQGLLQEQLSTKKFGPDGRRFEHLSFLNLAQNVVCLVWAVVMLQFSRGGGSRGKGQRSPMTAYWLASISNSFGPACGIQALKYISYPAQVLAKSSKMI</sequence>
<dbReference type="GO" id="GO:0005789">
    <property type="term" value="C:endoplasmic reticulum membrane"/>
    <property type="evidence" value="ECO:0007669"/>
    <property type="project" value="UniProtKB-SubCell"/>
</dbReference>
<evidence type="ECO:0000256" key="1">
    <source>
        <dbReference type="ARBA" id="ARBA00004477"/>
    </source>
</evidence>
<dbReference type="Pfam" id="PF08449">
    <property type="entry name" value="UAA"/>
    <property type="match status" value="1"/>
</dbReference>
<gene>
    <name evidence="10" type="ORF">KFL_000050690</name>
</gene>
<keyword evidence="7 9" id="KW-0472">Membrane</keyword>
<proteinExistence type="inferred from homology"/>
<dbReference type="EMBL" id="DF236954">
    <property type="protein sequence ID" value="GAQ77934.1"/>
    <property type="molecule type" value="Genomic_DNA"/>
</dbReference>
<protein>
    <submittedName>
        <fullName evidence="10">UDP-galactose transporter</fullName>
    </submittedName>
</protein>
<feature type="transmembrane region" description="Helical" evidence="9">
    <location>
        <begin position="84"/>
        <end position="104"/>
    </location>
</feature>
<dbReference type="OrthoDB" id="1601at2759"/>
<comment type="similarity">
    <text evidence="2">Belongs to the nucleotide-sugar transporter family. UDP-galactose:UMP antiporter (TC 2.A.7.11) subfamily.</text>
</comment>
<evidence type="ECO:0000256" key="9">
    <source>
        <dbReference type="SAM" id="Phobius"/>
    </source>
</evidence>
<dbReference type="GO" id="GO:0055085">
    <property type="term" value="P:transmembrane transport"/>
    <property type="evidence" value="ECO:0007669"/>
    <property type="project" value="InterPro"/>
</dbReference>
<evidence type="ECO:0000313" key="11">
    <source>
        <dbReference type="Proteomes" id="UP000054558"/>
    </source>
</evidence>
<evidence type="ECO:0000256" key="4">
    <source>
        <dbReference type="ARBA" id="ARBA00022692"/>
    </source>
</evidence>